<protein>
    <submittedName>
        <fullName evidence="2">tRNA-dihydrouridine(47) synthase</fullName>
    </submittedName>
</protein>
<accession>A0A8J5BMQ7</accession>
<name>A0A8J5BMQ7_CLAMG</name>
<feature type="non-terminal residue" evidence="2">
    <location>
        <position position="99"/>
    </location>
</feature>
<dbReference type="OrthoDB" id="10613183at2759"/>
<comment type="caution">
    <text evidence="2">The sequence shown here is derived from an EMBL/GenBank/DDBJ whole genome shotgun (WGS) entry which is preliminary data.</text>
</comment>
<evidence type="ECO:0000256" key="1">
    <source>
        <dbReference type="SAM" id="MobiDB-lite"/>
    </source>
</evidence>
<feature type="compositionally biased region" description="Basic and acidic residues" evidence="1">
    <location>
        <begin position="1"/>
        <end position="11"/>
    </location>
</feature>
<proteinExistence type="predicted"/>
<evidence type="ECO:0000313" key="2">
    <source>
        <dbReference type="EMBL" id="KAF5909597.1"/>
    </source>
</evidence>
<feature type="compositionally biased region" description="Basic and acidic residues" evidence="1">
    <location>
        <begin position="32"/>
        <end position="45"/>
    </location>
</feature>
<feature type="region of interest" description="Disordered" evidence="1">
    <location>
        <begin position="1"/>
        <end position="51"/>
    </location>
</feature>
<gene>
    <name evidence="2" type="primary">Dus3l</name>
    <name evidence="2" type="ORF">DAT39_000643</name>
</gene>
<keyword evidence="3" id="KW-1185">Reference proteome</keyword>
<dbReference type="Proteomes" id="UP000727407">
    <property type="component" value="Unassembled WGS sequence"/>
</dbReference>
<dbReference type="AlphaFoldDB" id="A0A8J5BMQ7"/>
<organism evidence="2 3">
    <name type="scientific">Clarias magur</name>
    <name type="common">Asian catfish</name>
    <name type="synonym">Macropteronotus magur</name>
    <dbReference type="NCBI Taxonomy" id="1594786"/>
    <lineage>
        <taxon>Eukaryota</taxon>
        <taxon>Metazoa</taxon>
        <taxon>Chordata</taxon>
        <taxon>Craniata</taxon>
        <taxon>Vertebrata</taxon>
        <taxon>Euteleostomi</taxon>
        <taxon>Actinopterygii</taxon>
        <taxon>Neopterygii</taxon>
        <taxon>Teleostei</taxon>
        <taxon>Ostariophysi</taxon>
        <taxon>Siluriformes</taxon>
        <taxon>Clariidae</taxon>
        <taxon>Clarias</taxon>
    </lineage>
</organism>
<dbReference type="EMBL" id="QNUK01000003">
    <property type="protein sequence ID" value="KAF5909597.1"/>
    <property type="molecule type" value="Genomic_DNA"/>
</dbReference>
<sequence length="99" mass="11043">MEKRQIKKEPGSRGTEQGSTVPPCGDLTDPGSGREIDGSPAEKPRLWVTSQAQDSVQDWKKLTERVKCITDPPPVSVLKRRESCSHAGKIKWKEWSNVT</sequence>
<reference evidence="2" key="1">
    <citation type="submission" date="2020-07" db="EMBL/GenBank/DDBJ databases">
        <title>Clarias magur genome sequencing, assembly and annotation.</title>
        <authorList>
            <person name="Kushwaha B."/>
            <person name="Kumar R."/>
            <person name="Das P."/>
            <person name="Joshi C.G."/>
            <person name="Kumar D."/>
            <person name="Nagpure N.S."/>
            <person name="Pandey M."/>
            <person name="Agarwal S."/>
            <person name="Srivastava S."/>
            <person name="Singh M."/>
            <person name="Sahoo L."/>
            <person name="Jayasankar P."/>
            <person name="Meher P.K."/>
            <person name="Koringa P.G."/>
            <person name="Iquebal M.A."/>
            <person name="Das S.P."/>
            <person name="Bit A."/>
            <person name="Patnaik S."/>
            <person name="Patel N."/>
            <person name="Shah T.M."/>
            <person name="Hinsu A."/>
            <person name="Jena J.K."/>
        </authorList>
    </citation>
    <scope>NUCLEOTIDE SEQUENCE</scope>
    <source>
        <strain evidence="2">CIFAMagur01</strain>
        <tissue evidence="2">Testis</tissue>
    </source>
</reference>
<evidence type="ECO:0000313" key="3">
    <source>
        <dbReference type="Proteomes" id="UP000727407"/>
    </source>
</evidence>